<reference evidence="1" key="3">
    <citation type="submission" date="2020-12" db="UniProtKB">
        <authorList>
            <consortium name="EnsemblPlants"/>
        </authorList>
    </citation>
    <scope>IDENTIFICATION</scope>
</reference>
<dbReference type="InParanoid" id="A0A7I4AKM1"/>
<dbReference type="Proteomes" id="UP000006727">
    <property type="component" value="Chromosome 13"/>
</dbReference>
<dbReference type="EnsemblPlants" id="Pp3c13_660V3.1">
    <property type="protein sequence ID" value="Pp3c13_660V3.1"/>
    <property type="gene ID" value="Pp3c13_660"/>
</dbReference>
<accession>A0A7I4AKM1</accession>
<dbReference type="EMBL" id="ABEU02000013">
    <property type="status" value="NOT_ANNOTATED_CDS"/>
    <property type="molecule type" value="Genomic_DNA"/>
</dbReference>
<sequence>MNGSYATGNVVCTMRSVESTSPAAWSWKMLAANWC</sequence>
<name>A0A7I4AKM1_PHYPA</name>
<proteinExistence type="predicted"/>
<evidence type="ECO:0000313" key="1">
    <source>
        <dbReference type="EnsemblPlants" id="Pp3c13_660V3.1"/>
    </source>
</evidence>
<dbReference type="AlphaFoldDB" id="A0A7I4AKM1"/>
<reference evidence="1 2" key="2">
    <citation type="journal article" date="2018" name="Plant J.">
        <title>The Physcomitrella patens chromosome-scale assembly reveals moss genome structure and evolution.</title>
        <authorList>
            <person name="Lang D."/>
            <person name="Ullrich K.K."/>
            <person name="Murat F."/>
            <person name="Fuchs J."/>
            <person name="Jenkins J."/>
            <person name="Haas F.B."/>
            <person name="Piednoel M."/>
            <person name="Gundlach H."/>
            <person name="Van Bel M."/>
            <person name="Meyberg R."/>
            <person name="Vives C."/>
            <person name="Morata J."/>
            <person name="Symeonidi A."/>
            <person name="Hiss M."/>
            <person name="Muchero W."/>
            <person name="Kamisugi Y."/>
            <person name="Saleh O."/>
            <person name="Blanc G."/>
            <person name="Decker E.L."/>
            <person name="van Gessel N."/>
            <person name="Grimwood J."/>
            <person name="Hayes R.D."/>
            <person name="Graham S.W."/>
            <person name="Gunter L.E."/>
            <person name="McDaniel S.F."/>
            <person name="Hoernstein S.N.W."/>
            <person name="Larsson A."/>
            <person name="Li F.W."/>
            <person name="Perroud P.F."/>
            <person name="Phillips J."/>
            <person name="Ranjan P."/>
            <person name="Rokshar D.S."/>
            <person name="Rothfels C.J."/>
            <person name="Schneider L."/>
            <person name="Shu S."/>
            <person name="Stevenson D.W."/>
            <person name="Thummler F."/>
            <person name="Tillich M."/>
            <person name="Villarreal Aguilar J.C."/>
            <person name="Widiez T."/>
            <person name="Wong G.K."/>
            <person name="Wymore A."/>
            <person name="Zhang Y."/>
            <person name="Zimmer A.D."/>
            <person name="Quatrano R.S."/>
            <person name="Mayer K.F.X."/>
            <person name="Goodstein D."/>
            <person name="Casacuberta J.M."/>
            <person name="Vandepoele K."/>
            <person name="Reski R."/>
            <person name="Cuming A.C."/>
            <person name="Tuskan G.A."/>
            <person name="Maumus F."/>
            <person name="Salse J."/>
            <person name="Schmutz J."/>
            <person name="Rensing S.A."/>
        </authorList>
    </citation>
    <scope>NUCLEOTIDE SEQUENCE [LARGE SCALE GENOMIC DNA]</scope>
    <source>
        <strain evidence="1 2">cv. Gransden 2004</strain>
    </source>
</reference>
<protein>
    <submittedName>
        <fullName evidence="1">Uncharacterized protein</fullName>
    </submittedName>
</protein>
<keyword evidence="2" id="KW-1185">Reference proteome</keyword>
<organism evidence="1 2">
    <name type="scientific">Physcomitrium patens</name>
    <name type="common">Spreading-leaved earth moss</name>
    <name type="synonym">Physcomitrella patens</name>
    <dbReference type="NCBI Taxonomy" id="3218"/>
    <lineage>
        <taxon>Eukaryota</taxon>
        <taxon>Viridiplantae</taxon>
        <taxon>Streptophyta</taxon>
        <taxon>Embryophyta</taxon>
        <taxon>Bryophyta</taxon>
        <taxon>Bryophytina</taxon>
        <taxon>Bryopsida</taxon>
        <taxon>Funariidae</taxon>
        <taxon>Funariales</taxon>
        <taxon>Funariaceae</taxon>
        <taxon>Physcomitrium</taxon>
    </lineage>
</organism>
<evidence type="ECO:0000313" key="2">
    <source>
        <dbReference type="Proteomes" id="UP000006727"/>
    </source>
</evidence>
<dbReference type="Gramene" id="Pp3c13_660V3.1">
    <property type="protein sequence ID" value="Pp3c13_660V3.1"/>
    <property type="gene ID" value="Pp3c13_660"/>
</dbReference>
<reference evidence="1 2" key="1">
    <citation type="journal article" date="2008" name="Science">
        <title>The Physcomitrella genome reveals evolutionary insights into the conquest of land by plants.</title>
        <authorList>
            <person name="Rensing S."/>
            <person name="Lang D."/>
            <person name="Zimmer A."/>
            <person name="Terry A."/>
            <person name="Salamov A."/>
            <person name="Shapiro H."/>
            <person name="Nishiyama T."/>
            <person name="Perroud P.-F."/>
            <person name="Lindquist E."/>
            <person name="Kamisugi Y."/>
            <person name="Tanahashi T."/>
            <person name="Sakakibara K."/>
            <person name="Fujita T."/>
            <person name="Oishi K."/>
            <person name="Shin-I T."/>
            <person name="Kuroki Y."/>
            <person name="Toyoda A."/>
            <person name="Suzuki Y."/>
            <person name="Hashimoto A."/>
            <person name="Yamaguchi K."/>
            <person name="Sugano A."/>
            <person name="Kohara Y."/>
            <person name="Fujiyama A."/>
            <person name="Anterola A."/>
            <person name="Aoki S."/>
            <person name="Ashton N."/>
            <person name="Barbazuk W.B."/>
            <person name="Barker E."/>
            <person name="Bennetzen J."/>
            <person name="Bezanilla M."/>
            <person name="Blankenship R."/>
            <person name="Cho S.H."/>
            <person name="Dutcher S."/>
            <person name="Estelle M."/>
            <person name="Fawcett J.A."/>
            <person name="Gundlach H."/>
            <person name="Hanada K."/>
            <person name="Heyl A."/>
            <person name="Hicks K.A."/>
            <person name="Hugh J."/>
            <person name="Lohr M."/>
            <person name="Mayer K."/>
            <person name="Melkozernov A."/>
            <person name="Murata T."/>
            <person name="Nelson D."/>
            <person name="Pils B."/>
            <person name="Prigge M."/>
            <person name="Reiss B."/>
            <person name="Renner T."/>
            <person name="Rombauts S."/>
            <person name="Rushton P."/>
            <person name="Sanderfoot A."/>
            <person name="Schween G."/>
            <person name="Shiu S.-H."/>
            <person name="Stueber K."/>
            <person name="Theodoulou F.L."/>
            <person name="Tu H."/>
            <person name="Van de Peer Y."/>
            <person name="Verrier P.J."/>
            <person name="Waters E."/>
            <person name="Wood A."/>
            <person name="Yang L."/>
            <person name="Cove D."/>
            <person name="Cuming A."/>
            <person name="Hasebe M."/>
            <person name="Lucas S."/>
            <person name="Mishler D.B."/>
            <person name="Reski R."/>
            <person name="Grigoriev I."/>
            <person name="Quatrano R.S."/>
            <person name="Boore J.L."/>
        </authorList>
    </citation>
    <scope>NUCLEOTIDE SEQUENCE [LARGE SCALE GENOMIC DNA]</scope>
    <source>
        <strain evidence="1 2">cv. Gransden 2004</strain>
    </source>
</reference>